<dbReference type="InterPro" id="IPR036511">
    <property type="entry name" value="TGT-like_sf"/>
</dbReference>
<dbReference type="GO" id="GO:0006400">
    <property type="term" value="P:tRNA modification"/>
    <property type="evidence" value="ECO:0007669"/>
    <property type="project" value="InterPro"/>
</dbReference>
<evidence type="ECO:0000313" key="2">
    <source>
        <dbReference type="EMBL" id="MDI6449101.1"/>
    </source>
</evidence>
<dbReference type="AlphaFoldDB" id="A0AAW6U0E7"/>
<name>A0AAW6U0E7_9BACT</name>
<sequence length="590" mass="66287">MWREKTRGHLLILACSQTKNADRSQSPAIHLYDGVNYRVLRKLFLEKGWPPGLQIKILSAKYGLINPTRLIEPYDLRFDPLSAKGKNSATLRQLREFAKTNTPASVFINLGADYRPAIEGIEKVFAHSKIIYADGPIGMKMKRMKEWLKGLRYGTAAIKGVPRTRRSYLYFFPDWDDFIYEPFSADDGRSPEGTKTYAHEACGKRIPFDGILLSLAHLLVGKGALHRFTNTNGQRVLLRRRLRIPPNILLFGDCGAFSYAGDAEPPFTPWRAAQLYHKFGFDIGASVDHIPLPEIVGRQTDGSVVKRPLSANAQRKRMLLTRDNAEEFLAVCKQQNYSFVPLGVIQGLSTRSYVKRLHEYIDMGYGHVALGGLVPQSDDAILKTVCAVRQAIQARTSGVRNNIWVHLFGVLRPKLQPLFKELGVSSFDSASYFRKAWLRSNQNYIAPDGRSWYGTIRVPISASKAMKQAADSEGLSAEELGNMETECLDAIENCNSDPSEDTRVVEAINRYGPLLQRKGEENHFAEKHAALLEDRPWEKCSCPFCQSAGIQVVVFRGAARNKRRGLHNTWVFYHKVLHGSAVPSSASESE</sequence>
<evidence type="ECO:0000313" key="3">
    <source>
        <dbReference type="Proteomes" id="UP001431776"/>
    </source>
</evidence>
<dbReference type="Pfam" id="PF21818">
    <property type="entry name" value="DUF6884"/>
    <property type="match status" value="1"/>
</dbReference>
<dbReference type="NCBIfam" id="NF041059">
    <property type="entry name" value="DpdA"/>
    <property type="match status" value="1"/>
</dbReference>
<dbReference type="InterPro" id="IPR049251">
    <property type="entry name" value="DUF6884"/>
</dbReference>
<dbReference type="InterPro" id="IPR053537">
    <property type="entry name" value="DNA-guanine_TGase"/>
</dbReference>
<dbReference type="Gene3D" id="3.20.20.105">
    <property type="entry name" value="Queuine tRNA-ribosyltransferase-like"/>
    <property type="match status" value="1"/>
</dbReference>
<gene>
    <name evidence="2" type="primary">dpdA</name>
    <name evidence="2" type="ORF">QJ522_08600</name>
</gene>
<dbReference type="RefSeq" id="WP_349244508.1">
    <property type="nucleotide sequence ID" value="NZ_JASCXX010000008.1"/>
</dbReference>
<organism evidence="2 3">
    <name type="scientific">Anaerobaca lacustris</name>
    <dbReference type="NCBI Taxonomy" id="3044600"/>
    <lineage>
        <taxon>Bacteria</taxon>
        <taxon>Pseudomonadati</taxon>
        <taxon>Planctomycetota</taxon>
        <taxon>Phycisphaerae</taxon>
        <taxon>Sedimentisphaerales</taxon>
        <taxon>Anaerobacaceae</taxon>
        <taxon>Anaerobaca</taxon>
    </lineage>
</organism>
<dbReference type="EMBL" id="JASCXX010000008">
    <property type="protein sequence ID" value="MDI6449101.1"/>
    <property type="molecule type" value="Genomic_DNA"/>
</dbReference>
<comment type="caution">
    <text evidence="2">The sequence shown here is derived from an EMBL/GenBank/DDBJ whole genome shotgun (WGS) entry which is preliminary data.</text>
</comment>
<dbReference type="SUPFAM" id="SSF51713">
    <property type="entry name" value="tRNA-guanine transglycosylase"/>
    <property type="match status" value="1"/>
</dbReference>
<feature type="domain" description="DUF6884" evidence="1">
    <location>
        <begin position="12"/>
        <end position="145"/>
    </location>
</feature>
<protein>
    <submittedName>
        <fullName evidence="2">tRNA-guanine transglycosylase DpdA</fullName>
    </submittedName>
</protein>
<proteinExistence type="predicted"/>
<keyword evidence="3" id="KW-1185">Reference proteome</keyword>
<accession>A0AAW6U0E7</accession>
<reference evidence="2" key="1">
    <citation type="submission" date="2023-05" db="EMBL/GenBank/DDBJ databases">
        <title>Anaerotaeda fermentans gen. nov., sp. nov., a novel anaerobic planctomycete of the new family within the order Sedimentisphaerales isolated from Taman Peninsula, Russia.</title>
        <authorList>
            <person name="Khomyakova M.A."/>
            <person name="Merkel A.Y."/>
            <person name="Slobodkin A.I."/>
        </authorList>
    </citation>
    <scope>NUCLEOTIDE SEQUENCE</scope>
    <source>
        <strain evidence="2">M17dextr</strain>
    </source>
</reference>
<evidence type="ECO:0000259" key="1">
    <source>
        <dbReference type="Pfam" id="PF21818"/>
    </source>
</evidence>
<dbReference type="Proteomes" id="UP001431776">
    <property type="component" value="Unassembled WGS sequence"/>
</dbReference>